<keyword evidence="3" id="KW-0723">Serine/threonine-protein kinase</keyword>
<evidence type="ECO:0000256" key="10">
    <source>
        <dbReference type="ARBA" id="ARBA00022777"/>
    </source>
</evidence>
<proteinExistence type="inferred from homology"/>
<dbReference type="Gene3D" id="1.10.510.10">
    <property type="entry name" value="Transferase(Phosphotransferase) domain 1"/>
    <property type="match status" value="1"/>
</dbReference>
<keyword evidence="4" id="KW-0597">Phosphoprotein</keyword>
<evidence type="ECO:0000256" key="6">
    <source>
        <dbReference type="ARBA" id="ARBA00022723"/>
    </source>
</evidence>
<dbReference type="GO" id="GO:0005524">
    <property type="term" value="F:ATP binding"/>
    <property type="evidence" value="ECO:0007669"/>
    <property type="project" value="UniProtKB-KW"/>
</dbReference>
<dbReference type="GO" id="GO:0004697">
    <property type="term" value="F:diacylglycerol-dependent serine/threonine kinase activity"/>
    <property type="evidence" value="ECO:0007669"/>
    <property type="project" value="UniProtKB-EC"/>
</dbReference>
<evidence type="ECO:0000256" key="11">
    <source>
        <dbReference type="ARBA" id="ARBA00022833"/>
    </source>
</evidence>
<evidence type="ECO:0000256" key="2">
    <source>
        <dbReference type="ARBA" id="ARBA00012429"/>
    </source>
</evidence>
<evidence type="ECO:0000256" key="7">
    <source>
        <dbReference type="ARBA" id="ARBA00022737"/>
    </source>
</evidence>
<dbReference type="InterPro" id="IPR011009">
    <property type="entry name" value="Kinase-like_dom_sf"/>
</dbReference>
<keyword evidence="11" id="KW-0862">Zinc</keyword>
<dbReference type="AlphaFoldDB" id="A0A2J8TJ81"/>
<keyword evidence="10" id="KW-0418">Kinase</keyword>
<evidence type="ECO:0000256" key="12">
    <source>
        <dbReference type="ARBA" id="ARBA00022840"/>
    </source>
</evidence>
<dbReference type="GO" id="GO:0008270">
    <property type="term" value="F:zinc ion binding"/>
    <property type="evidence" value="ECO:0007669"/>
    <property type="project" value="UniProtKB-KW"/>
</dbReference>
<comment type="caution">
    <text evidence="14">The sequence shown here is derived from an EMBL/GenBank/DDBJ whole genome shotgun (WGS) entry which is preliminary data.</text>
</comment>
<dbReference type="FunFam" id="1.10.510.10:FF:000023">
    <property type="entry name" value="Protein kinase C"/>
    <property type="match status" value="1"/>
</dbReference>
<keyword evidence="6" id="KW-0479">Metal-binding</keyword>
<keyword evidence="5" id="KW-0808">Transferase</keyword>
<accession>A0A2J8TJ81</accession>
<name>A0A2J8TJ81_PONAB</name>
<keyword evidence="7" id="KW-0677">Repeat</keyword>
<feature type="non-terminal residue" evidence="14">
    <location>
        <position position="1"/>
    </location>
</feature>
<dbReference type="SMART" id="SM00220">
    <property type="entry name" value="S_TKc"/>
    <property type="match status" value="1"/>
</dbReference>
<keyword evidence="8" id="KW-0547">Nucleotide-binding</keyword>
<dbReference type="PROSITE" id="PS50011">
    <property type="entry name" value="PROTEIN_KINASE_DOM"/>
    <property type="match status" value="1"/>
</dbReference>
<gene>
    <name evidence="14" type="ORF">CR201_G0034278</name>
</gene>
<comment type="similarity">
    <text evidence="1">Belongs to the protein kinase superfamily. AGC Ser/Thr protein kinase family. PKC subfamily.</text>
</comment>
<dbReference type="InterPro" id="IPR008271">
    <property type="entry name" value="Ser/Thr_kinase_AS"/>
</dbReference>
<dbReference type="PANTHER" id="PTHR24351">
    <property type="entry name" value="RIBOSOMAL PROTEIN S6 KINASE"/>
    <property type="match status" value="1"/>
</dbReference>
<dbReference type="InterPro" id="IPR000719">
    <property type="entry name" value="Prot_kinase_dom"/>
</dbReference>
<feature type="domain" description="Protein kinase" evidence="13">
    <location>
        <begin position="1"/>
        <end position="187"/>
    </location>
</feature>
<dbReference type="Pfam" id="PF00069">
    <property type="entry name" value="Pkinase"/>
    <property type="match status" value="1"/>
</dbReference>
<evidence type="ECO:0000256" key="5">
    <source>
        <dbReference type="ARBA" id="ARBA00022679"/>
    </source>
</evidence>
<keyword evidence="9" id="KW-0863">Zinc-finger</keyword>
<evidence type="ECO:0000256" key="3">
    <source>
        <dbReference type="ARBA" id="ARBA00022527"/>
    </source>
</evidence>
<organism evidence="14">
    <name type="scientific">Pongo abelii</name>
    <name type="common">Sumatran orangutan</name>
    <name type="synonym">Pongo pygmaeus abelii</name>
    <dbReference type="NCBI Taxonomy" id="9601"/>
    <lineage>
        <taxon>Eukaryota</taxon>
        <taxon>Metazoa</taxon>
        <taxon>Chordata</taxon>
        <taxon>Craniata</taxon>
        <taxon>Vertebrata</taxon>
        <taxon>Euteleostomi</taxon>
        <taxon>Mammalia</taxon>
        <taxon>Eutheria</taxon>
        <taxon>Euarchontoglires</taxon>
        <taxon>Primates</taxon>
        <taxon>Haplorrhini</taxon>
        <taxon>Catarrhini</taxon>
        <taxon>Hominidae</taxon>
        <taxon>Pongo</taxon>
    </lineage>
</organism>
<protein>
    <recommendedName>
        <fullName evidence="2">protein kinase C</fullName>
        <ecNumber evidence="2">2.7.11.13</ecNumber>
    </recommendedName>
</protein>
<evidence type="ECO:0000259" key="13">
    <source>
        <dbReference type="PROSITE" id="PS50011"/>
    </source>
</evidence>
<dbReference type="PROSITE" id="PS00108">
    <property type="entry name" value="PROTEIN_KINASE_ST"/>
    <property type="match status" value="1"/>
</dbReference>
<evidence type="ECO:0000256" key="1">
    <source>
        <dbReference type="ARBA" id="ARBA00005490"/>
    </source>
</evidence>
<evidence type="ECO:0000256" key="8">
    <source>
        <dbReference type="ARBA" id="ARBA00022741"/>
    </source>
</evidence>
<sequence length="281" mass="32356">DRLYFVMEYVNGGDLMYHIQQVGRFKEPHAVFYAAEIAIGLFFLQSKGIIYRDLKLDNVMLDSEGHIKIADFGMCKENIWDGVTTKTFCGTPDYIAPEIIAYQPYGKSVDWWAFGVLLYEMLAGQAPFEGEDEDELFQSIMEHNVAYPKSMSKEAVAICKGLMTKHPGKRLGCGPEGERDIKEHAFFRYIDWEKLERKEIQPPYKPKAVSSPFSLTAGYSHTRYSCLCPVFSKCSLRGRHQCVYWNMGVCIHTYAQNHWVLRWTFPLAQLSLYKDGNDDAY</sequence>
<evidence type="ECO:0000313" key="14">
    <source>
        <dbReference type="EMBL" id="PNJ33107.1"/>
    </source>
</evidence>
<evidence type="ECO:0000256" key="4">
    <source>
        <dbReference type="ARBA" id="ARBA00022553"/>
    </source>
</evidence>
<dbReference type="EC" id="2.7.11.13" evidence="2"/>
<reference evidence="14" key="1">
    <citation type="submission" date="2017-12" db="EMBL/GenBank/DDBJ databases">
        <title>High-resolution comparative analysis of great ape genomes.</title>
        <authorList>
            <person name="Pollen A."/>
            <person name="Hastie A."/>
            <person name="Hormozdiari F."/>
            <person name="Dougherty M."/>
            <person name="Liu R."/>
            <person name="Chaisson M."/>
            <person name="Hoppe E."/>
            <person name="Hill C."/>
            <person name="Pang A."/>
            <person name="Hillier L."/>
            <person name="Baker C."/>
            <person name="Armstrong J."/>
            <person name="Shendure J."/>
            <person name="Paten B."/>
            <person name="Wilson R."/>
            <person name="Chao H."/>
            <person name="Schneider V."/>
            <person name="Ventura M."/>
            <person name="Kronenberg Z."/>
            <person name="Murali S."/>
            <person name="Gordon D."/>
            <person name="Cantsilieris S."/>
            <person name="Munson K."/>
            <person name="Nelson B."/>
            <person name="Raja A."/>
            <person name="Underwood J."/>
            <person name="Diekhans M."/>
            <person name="Fiddes I."/>
            <person name="Haussler D."/>
            <person name="Eichler E."/>
        </authorList>
    </citation>
    <scope>NUCLEOTIDE SEQUENCE [LARGE SCALE GENOMIC DNA]</scope>
    <source>
        <strain evidence="14">Susie</strain>
    </source>
</reference>
<dbReference type="EMBL" id="NDHI03003494">
    <property type="protein sequence ID" value="PNJ33107.1"/>
    <property type="molecule type" value="Genomic_DNA"/>
</dbReference>
<dbReference type="SUPFAM" id="SSF56112">
    <property type="entry name" value="Protein kinase-like (PK-like)"/>
    <property type="match status" value="1"/>
</dbReference>
<keyword evidence="12" id="KW-0067">ATP-binding</keyword>
<evidence type="ECO:0000256" key="9">
    <source>
        <dbReference type="ARBA" id="ARBA00022771"/>
    </source>
</evidence>